<evidence type="ECO:0000256" key="1">
    <source>
        <dbReference type="SAM" id="Phobius"/>
    </source>
</evidence>
<keyword evidence="1" id="KW-0472">Membrane</keyword>
<keyword evidence="1" id="KW-0812">Transmembrane</keyword>
<proteinExistence type="predicted"/>
<feature type="transmembrane region" description="Helical" evidence="1">
    <location>
        <begin position="68"/>
        <end position="91"/>
    </location>
</feature>
<gene>
    <name evidence="2" type="ORF">AVDCRST_MAG22-3747</name>
</gene>
<feature type="transmembrane region" description="Helical" evidence="1">
    <location>
        <begin position="30"/>
        <end position="52"/>
    </location>
</feature>
<dbReference type="AlphaFoldDB" id="A0A6J4QD80"/>
<sequence length="180" mass="19587">MWDAPLSRGPLTSTTEVPFGQRKEPALKPWVRVALVTALFAVPAMALGQVIWPPAPGGPEPTAGQFPFFLFLAVFEALTFGLGISFLLFGFAPLRRALGGSTWRTWATYLSIGWFLVSWWPHDNMHIHNGSDLQGLLYIEYGFHVTLMAAGLILAYSLLTMLRAGDAGVRAGGAATARVR</sequence>
<accession>A0A6J4QD80</accession>
<reference evidence="2" key="1">
    <citation type="submission" date="2020-02" db="EMBL/GenBank/DDBJ databases">
        <authorList>
            <person name="Meier V. D."/>
        </authorList>
    </citation>
    <scope>NUCLEOTIDE SEQUENCE</scope>
    <source>
        <strain evidence="2">AVDCRST_MAG22</strain>
    </source>
</reference>
<keyword evidence="1" id="KW-1133">Transmembrane helix</keyword>
<name>A0A6J4QD80_9ACTN</name>
<feature type="transmembrane region" description="Helical" evidence="1">
    <location>
        <begin position="103"/>
        <end position="121"/>
    </location>
</feature>
<evidence type="ECO:0000313" key="2">
    <source>
        <dbReference type="EMBL" id="CAA9436877.1"/>
    </source>
</evidence>
<feature type="transmembrane region" description="Helical" evidence="1">
    <location>
        <begin position="141"/>
        <end position="162"/>
    </location>
</feature>
<organism evidence="2">
    <name type="scientific">uncultured Rubrobacteraceae bacterium</name>
    <dbReference type="NCBI Taxonomy" id="349277"/>
    <lineage>
        <taxon>Bacteria</taxon>
        <taxon>Bacillati</taxon>
        <taxon>Actinomycetota</taxon>
        <taxon>Rubrobacteria</taxon>
        <taxon>Rubrobacterales</taxon>
        <taxon>Rubrobacteraceae</taxon>
        <taxon>environmental samples</taxon>
    </lineage>
</organism>
<dbReference type="EMBL" id="CADCUV010000181">
    <property type="protein sequence ID" value="CAA9436877.1"/>
    <property type="molecule type" value="Genomic_DNA"/>
</dbReference>
<protein>
    <submittedName>
        <fullName evidence="2">Uncharacterized protein</fullName>
    </submittedName>
</protein>